<dbReference type="Pfam" id="PF05207">
    <property type="entry name" value="Zn_ribbon_CSL"/>
    <property type="match status" value="1"/>
</dbReference>
<sequence>MAEGAATLTRRTAAPLNLAPCRGSKLPGSAPTVSYRLSTTVLYNPPTIKTGALPSQTSATLDDNNALPDFYAVLTVSPSASDAAIKHAYHHALLQHHPDKRRPHTSLLHIDIGLLKQAYQTLASPASRAAYDAARQQQTAAQQAGPRPAQVVSLEDWVEAEGDDGHTRWIYACRCGGQYLITVADMEAGQHLVGCNSCSEVVWAGYELAEDEDSSDV</sequence>
<dbReference type="GO" id="GO:0017183">
    <property type="term" value="P:protein histidyl modification to diphthamide"/>
    <property type="evidence" value="ECO:0007669"/>
    <property type="project" value="UniProtKB-UniPathway"/>
</dbReference>
<dbReference type="InterPro" id="IPR036869">
    <property type="entry name" value="J_dom_sf"/>
</dbReference>
<keyword evidence="6" id="KW-0408">Iron</keyword>
<comment type="function">
    <text evidence="1">Required for the first step of diphthamide biosynthesis, the transfer of 3-amino-3-carboxypropyl from S-adenosyl-L-methionine to a histidine residue. Diphthamide is a post-translational modification of histidine which occurs in elongation factor 2.</text>
</comment>
<dbReference type="RefSeq" id="XP_024341118.1">
    <property type="nucleotide sequence ID" value="XM_024480577.1"/>
</dbReference>
<dbReference type="Pfam" id="PF00226">
    <property type="entry name" value="DnaJ"/>
    <property type="match status" value="1"/>
</dbReference>
<keyword evidence="4" id="KW-0479">Metal-binding</keyword>
<evidence type="ECO:0000256" key="6">
    <source>
        <dbReference type="ARBA" id="ARBA00023004"/>
    </source>
</evidence>
<proteinExistence type="inferred from homology"/>
<evidence type="ECO:0000256" key="4">
    <source>
        <dbReference type="ARBA" id="ARBA00022723"/>
    </source>
</evidence>
<name>A0A1X6N6U7_9APHY</name>
<gene>
    <name evidence="9" type="ORF">POSPLADRAFT_1054937</name>
</gene>
<dbReference type="PANTHER" id="PTHR45255:SF1">
    <property type="entry name" value="DNAJ HOMOLOG SUBFAMILY C MEMBER 24"/>
    <property type="match status" value="1"/>
</dbReference>
<evidence type="ECO:0000313" key="10">
    <source>
        <dbReference type="Proteomes" id="UP000194127"/>
    </source>
</evidence>
<dbReference type="GeneID" id="36325527"/>
<evidence type="ECO:0000256" key="1">
    <source>
        <dbReference type="ARBA" id="ARBA00003474"/>
    </source>
</evidence>
<evidence type="ECO:0000256" key="3">
    <source>
        <dbReference type="ARBA" id="ARBA00021797"/>
    </source>
</evidence>
<dbReference type="SMART" id="SM00271">
    <property type="entry name" value="DnaJ"/>
    <property type="match status" value="1"/>
</dbReference>
<keyword evidence="5" id="KW-0862">Zinc</keyword>
<dbReference type="PROSITE" id="PS51074">
    <property type="entry name" value="DPH_MB"/>
    <property type="match status" value="1"/>
</dbReference>
<organism evidence="9 10">
    <name type="scientific">Postia placenta MAD-698-R-SB12</name>
    <dbReference type="NCBI Taxonomy" id="670580"/>
    <lineage>
        <taxon>Eukaryota</taxon>
        <taxon>Fungi</taxon>
        <taxon>Dikarya</taxon>
        <taxon>Basidiomycota</taxon>
        <taxon>Agaricomycotina</taxon>
        <taxon>Agaricomycetes</taxon>
        <taxon>Polyporales</taxon>
        <taxon>Adustoporiaceae</taxon>
        <taxon>Rhodonia</taxon>
    </lineage>
</organism>
<dbReference type="PRINTS" id="PR00625">
    <property type="entry name" value="JDOMAIN"/>
</dbReference>
<dbReference type="UniPathway" id="UPA00559"/>
<dbReference type="Gene3D" id="3.10.660.10">
    <property type="entry name" value="DPH Zinc finger"/>
    <property type="match status" value="1"/>
</dbReference>
<evidence type="ECO:0000259" key="8">
    <source>
        <dbReference type="PROSITE" id="PS51074"/>
    </source>
</evidence>
<evidence type="ECO:0000313" key="9">
    <source>
        <dbReference type="EMBL" id="OSX64324.1"/>
    </source>
</evidence>
<evidence type="ECO:0000256" key="5">
    <source>
        <dbReference type="ARBA" id="ARBA00022833"/>
    </source>
</evidence>
<dbReference type="Proteomes" id="UP000194127">
    <property type="component" value="Unassembled WGS sequence"/>
</dbReference>
<keyword evidence="10" id="KW-1185">Reference proteome</keyword>
<dbReference type="CDD" id="cd06257">
    <property type="entry name" value="DnaJ"/>
    <property type="match status" value="1"/>
</dbReference>
<dbReference type="GO" id="GO:0008198">
    <property type="term" value="F:ferrous iron binding"/>
    <property type="evidence" value="ECO:0007669"/>
    <property type="project" value="TreeGrafter"/>
</dbReference>
<feature type="domain" description="DPH-type MB" evidence="8">
    <location>
        <begin position="148"/>
        <end position="207"/>
    </location>
</feature>
<dbReference type="OrthoDB" id="445556at2759"/>
<dbReference type="PROSITE" id="PS50076">
    <property type="entry name" value="DNAJ_2"/>
    <property type="match status" value="1"/>
</dbReference>
<dbReference type="SUPFAM" id="SSF46565">
    <property type="entry name" value="Chaperone J-domain"/>
    <property type="match status" value="1"/>
</dbReference>
<dbReference type="AlphaFoldDB" id="A0A1X6N6U7"/>
<dbReference type="InterPro" id="IPR036671">
    <property type="entry name" value="DPH_MB_sf"/>
</dbReference>
<dbReference type="InterPro" id="IPR001623">
    <property type="entry name" value="DnaJ_domain"/>
</dbReference>
<dbReference type="STRING" id="670580.A0A1X6N6U7"/>
<dbReference type="Gene3D" id="1.10.287.110">
    <property type="entry name" value="DnaJ domain"/>
    <property type="match status" value="1"/>
</dbReference>
<dbReference type="EMBL" id="KZ110594">
    <property type="protein sequence ID" value="OSX64324.1"/>
    <property type="molecule type" value="Genomic_DNA"/>
</dbReference>
<protein>
    <recommendedName>
        <fullName evidence="3">Diphthamide biosynthesis protein 4</fullName>
    </recommendedName>
</protein>
<accession>A0A1X6N6U7</accession>
<comment type="similarity">
    <text evidence="2">Belongs to the DPH4 family.</text>
</comment>
<evidence type="ECO:0000256" key="2">
    <source>
        <dbReference type="ARBA" id="ARBA00006169"/>
    </source>
</evidence>
<dbReference type="InterPro" id="IPR007872">
    <property type="entry name" value="DPH_MB_dom"/>
</dbReference>
<dbReference type="PANTHER" id="PTHR45255">
    <property type="entry name" value="DNAJ HOMOLOG SUBFAMILY C MEMBER 24"/>
    <property type="match status" value="1"/>
</dbReference>
<dbReference type="GO" id="GO:0001671">
    <property type="term" value="F:ATPase activator activity"/>
    <property type="evidence" value="ECO:0007669"/>
    <property type="project" value="TreeGrafter"/>
</dbReference>
<feature type="domain" description="J" evidence="7">
    <location>
        <begin position="69"/>
        <end position="135"/>
    </location>
</feature>
<evidence type="ECO:0000259" key="7">
    <source>
        <dbReference type="PROSITE" id="PS50076"/>
    </source>
</evidence>
<dbReference type="SUPFAM" id="SSF144217">
    <property type="entry name" value="CSL zinc finger"/>
    <property type="match status" value="1"/>
</dbReference>
<reference evidence="9 10" key="1">
    <citation type="submission" date="2017-04" db="EMBL/GenBank/DDBJ databases">
        <title>Genome Sequence of the Model Brown-Rot Fungus Postia placenta SB12.</title>
        <authorList>
            <consortium name="DOE Joint Genome Institute"/>
            <person name="Gaskell J."/>
            <person name="Kersten P."/>
            <person name="Larrondo L.F."/>
            <person name="Canessa P."/>
            <person name="Martinez D."/>
            <person name="Hibbett D."/>
            <person name="Schmoll M."/>
            <person name="Kubicek C.P."/>
            <person name="Martinez A.T."/>
            <person name="Yadav J."/>
            <person name="Master E."/>
            <person name="Magnuson J.K."/>
            <person name="James T."/>
            <person name="Yaver D."/>
            <person name="Berka R."/>
            <person name="Labutti K."/>
            <person name="Lipzen A."/>
            <person name="Aerts A."/>
            <person name="Barry K."/>
            <person name="Henrissat B."/>
            <person name="Blanchette R."/>
            <person name="Grigoriev I."/>
            <person name="Cullen D."/>
        </authorList>
    </citation>
    <scope>NUCLEOTIDE SEQUENCE [LARGE SCALE GENOMIC DNA]</scope>
    <source>
        <strain evidence="9 10">MAD-698-R-SB12</strain>
    </source>
</reference>